<proteinExistence type="predicted"/>
<evidence type="ECO:0000313" key="2">
    <source>
        <dbReference type="Proteomes" id="UP000011718"/>
    </source>
</evidence>
<dbReference type="AlphaFoldDB" id="M1QGZ3"/>
<organism evidence="1 2">
    <name type="scientific">Methanosarcina mazei Tuc01</name>
    <dbReference type="NCBI Taxonomy" id="1236903"/>
    <lineage>
        <taxon>Archaea</taxon>
        <taxon>Methanobacteriati</taxon>
        <taxon>Methanobacteriota</taxon>
        <taxon>Stenosarchaea group</taxon>
        <taxon>Methanomicrobia</taxon>
        <taxon>Methanosarcinales</taxon>
        <taxon>Methanosarcinaceae</taxon>
        <taxon>Methanosarcina</taxon>
    </lineage>
</organism>
<accession>M1QGZ3</accession>
<reference evidence="1 2" key="1">
    <citation type="journal article" date="2013" name="Genome Announc.">
        <title>Complete Genome of a Methanosarcina mazei Strain Isolated from Sediment Samples from an Amazonian Flooded Area.</title>
        <authorList>
            <person name="Assis das Gracas D."/>
            <person name="Thiago Juca Ramos R."/>
            <person name="Vieira Araujo A.C."/>
            <person name="Zahlouth R."/>
            <person name="Ribeiro Carneiro A."/>
            <person name="Souza Lopes T."/>
            <person name="Azevedo Barauna R."/>
            <person name="Azevedo V."/>
            <person name="Cruz Schneider M.P."/>
            <person name="Pellizari V.H."/>
            <person name="Silva A."/>
        </authorList>
    </citation>
    <scope>NUCLEOTIDE SEQUENCE [LARGE SCALE GENOMIC DNA]</scope>
    <source>
        <strain evidence="1 2">Tuc01</strain>
    </source>
</reference>
<dbReference type="BioCyc" id="MMAZ1236903:G139K-818-MONOMER"/>
<protein>
    <submittedName>
        <fullName evidence="1">Uncharacterized protein</fullName>
    </submittedName>
</protein>
<dbReference type="Proteomes" id="UP000011718">
    <property type="component" value="Chromosome"/>
</dbReference>
<dbReference type="HOGENOM" id="CLU_3322960_0_0_2"/>
<sequence>MGAPDTFFTEKLRNVILQNAHTENMPVPQLNEIFNDVI</sequence>
<dbReference type="EMBL" id="CP004144">
    <property type="protein sequence ID" value="AGF96264.1"/>
    <property type="molecule type" value="Genomic_DNA"/>
</dbReference>
<dbReference type="KEGG" id="mmaz:MmTuc01_0861"/>
<name>M1QGZ3_METMZ</name>
<gene>
    <name evidence="1" type="ORF">MmTuc01_0861</name>
</gene>
<evidence type="ECO:0000313" key="1">
    <source>
        <dbReference type="EMBL" id="AGF96264.1"/>
    </source>
</evidence>